<accession>C7ZI55</accession>
<dbReference type="RefSeq" id="XP_003042097.1">
    <property type="nucleotide sequence ID" value="XM_003042051.1"/>
</dbReference>
<feature type="domain" description="Carboxylesterase type B" evidence="1">
    <location>
        <begin position="219"/>
        <end position="383"/>
    </location>
</feature>
<dbReference type="AlphaFoldDB" id="C7ZI55"/>
<dbReference type="InterPro" id="IPR002018">
    <property type="entry name" value="CarbesteraseB"/>
</dbReference>
<dbReference type="eggNOG" id="KOG1516">
    <property type="taxonomic scope" value="Eukaryota"/>
</dbReference>
<dbReference type="OMA" id="RGEWDEW"/>
<proteinExistence type="predicted"/>
<dbReference type="Pfam" id="PF00135">
    <property type="entry name" value="COesterase"/>
    <property type="match status" value="3"/>
</dbReference>
<evidence type="ECO:0000313" key="3">
    <source>
        <dbReference type="Proteomes" id="UP000005206"/>
    </source>
</evidence>
<dbReference type="STRING" id="660122.C7ZI55"/>
<dbReference type="KEGG" id="nhe:NECHADRAFT_86949"/>
<feature type="domain" description="Carboxylesterase type B" evidence="1">
    <location>
        <begin position="389"/>
        <end position="501"/>
    </location>
</feature>
<dbReference type="ESTHER" id="nech7-c7zi55">
    <property type="family name" value="Carb_B_Root"/>
</dbReference>
<gene>
    <name evidence="2" type="ORF">NECHADRAFT_86949</name>
</gene>
<dbReference type="Proteomes" id="UP000005206">
    <property type="component" value="Chromosome 11"/>
</dbReference>
<dbReference type="PANTHER" id="PTHR11559">
    <property type="entry name" value="CARBOXYLESTERASE"/>
    <property type="match status" value="1"/>
</dbReference>
<organism evidence="2 3">
    <name type="scientific">Fusarium vanettenii (strain ATCC MYA-4622 / CBS 123669 / FGSC 9596 / NRRL 45880 / 77-13-4)</name>
    <name type="common">Fusarium solani subsp. pisi</name>
    <dbReference type="NCBI Taxonomy" id="660122"/>
    <lineage>
        <taxon>Eukaryota</taxon>
        <taxon>Fungi</taxon>
        <taxon>Dikarya</taxon>
        <taxon>Ascomycota</taxon>
        <taxon>Pezizomycotina</taxon>
        <taxon>Sordariomycetes</taxon>
        <taxon>Hypocreomycetidae</taxon>
        <taxon>Hypocreales</taxon>
        <taxon>Nectriaceae</taxon>
        <taxon>Fusarium</taxon>
        <taxon>Fusarium solani species complex</taxon>
        <taxon>Fusarium vanettenii</taxon>
    </lineage>
</organism>
<feature type="domain" description="Carboxylesterase type B" evidence="1">
    <location>
        <begin position="52"/>
        <end position="205"/>
    </location>
</feature>
<dbReference type="HOGENOM" id="CLU_006586_16_4_1"/>
<dbReference type="SUPFAM" id="SSF53474">
    <property type="entry name" value="alpha/beta-Hydrolases"/>
    <property type="match status" value="1"/>
</dbReference>
<dbReference type="VEuPathDB" id="FungiDB:NECHADRAFT_86949"/>
<keyword evidence="3" id="KW-1185">Reference proteome</keyword>
<evidence type="ECO:0000259" key="1">
    <source>
        <dbReference type="Pfam" id="PF00135"/>
    </source>
</evidence>
<dbReference type="InterPro" id="IPR050309">
    <property type="entry name" value="Type-B_Carboxylest/Lipase"/>
</dbReference>
<dbReference type="OrthoDB" id="3200163at2759"/>
<dbReference type="GeneID" id="9674367"/>
<dbReference type="EMBL" id="GG698929">
    <property type="protein sequence ID" value="EEU36384.1"/>
    <property type="molecule type" value="Genomic_DNA"/>
</dbReference>
<dbReference type="InterPro" id="IPR029058">
    <property type="entry name" value="AB_hydrolase_fold"/>
</dbReference>
<evidence type="ECO:0000313" key="2">
    <source>
        <dbReference type="EMBL" id="EEU36384.1"/>
    </source>
</evidence>
<sequence length="530" mass="58671">MASHTESDSLLVDTLSGPVVGFIDTFPLSERSTANSSAPGSRAPVSKWLGMWERPSDPDEWKYVLECTEFGPSFPQGPSPFDKLYKDKEGWLSREFLGQSEEAFTVNVFAPSGQRENLPVLVGENMVEISTRALPTPQSMIQQSLFVTRLGSGTQSWSLPATTGILPTCCYDNLLADMADRVGILGFLATKDLVDVNGHVGNFGLSLSPVLVFTAHCQGLHDCIKMFEWTRKNIAAFGGNPNNVTAIGESAGAFAISMLLHSQRRLFQKVILESGSQMVMSQRKEPFFPVYDKLLESVGVDNASDGSGPKERVEALKRVSAERLVNATSRLYFRGIWGITSDPNEPGWDVSMWHQLERGHYDPWITAAIISINKDEGTIFCEKGKASLLHTKPTISLTNCLSGRKMKVYACQFETIPQRLFEGNEHLGILHTGEIPFVFNTASLWDYDENHADTKTALAVGIRWSSFAQSGDPVTDRSFWAGWPAYTAKRGEMVVVKQGGAFLPGNLNELRKEHREFWEPVNSEASRAFI</sequence>
<protein>
    <recommendedName>
        <fullName evidence="1">Carboxylesterase type B domain-containing protein</fullName>
    </recommendedName>
</protein>
<dbReference type="InParanoid" id="C7ZI55"/>
<reference evidence="2 3" key="1">
    <citation type="journal article" date="2009" name="PLoS Genet.">
        <title>The genome of Nectria haematococca: contribution of supernumerary chromosomes to gene expansion.</title>
        <authorList>
            <person name="Coleman J.J."/>
            <person name="Rounsley S.D."/>
            <person name="Rodriguez-Carres M."/>
            <person name="Kuo A."/>
            <person name="Wasmann C.C."/>
            <person name="Grimwood J."/>
            <person name="Schmutz J."/>
            <person name="Taga M."/>
            <person name="White G.J."/>
            <person name="Zhou S."/>
            <person name="Schwartz D.C."/>
            <person name="Freitag M."/>
            <person name="Ma L.J."/>
            <person name="Danchin E.G."/>
            <person name="Henrissat B."/>
            <person name="Coutinho P.M."/>
            <person name="Nelson D.R."/>
            <person name="Straney D."/>
            <person name="Napoli C.A."/>
            <person name="Barker B.M."/>
            <person name="Gribskov M."/>
            <person name="Rep M."/>
            <person name="Kroken S."/>
            <person name="Molnar I."/>
            <person name="Rensing C."/>
            <person name="Kennell J.C."/>
            <person name="Zamora J."/>
            <person name="Farman M.L."/>
            <person name="Selker E.U."/>
            <person name="Salamov A."/>
            <person name="Shapiro H."/>
            <person name="Pangilinan J."/>
            <person name="Lindquist E."/>
            <person name="Lamers C."/>
            <person name="Grigoriev I.V."/>
            <person name="Geiser D.M."/>
            <person name="Covert S.F."/>
            <person name="Temporini E."/>
            <person name="Vanetten H.D."/>
        </authorList>
    </citation>
    <scope>NUCLEOTIDE SEQUENCE [LARGE SCALE GENOMIC DNA]</scope>
    <source>
        <strain evidence="3">ATCC MYA-4622 / CBS 123669 / FGSC 9596 / NRRL 45880 / 77-13-4</strain>
    </source>
</reference>
<name>C7ZI55_FUSV7</name>
<dbReference type="Gene3D" id="3.40.50.1820">
    <property type="entry name" value="alpha/beta hydrolase"/>
    <property type="match status" value="2"/>
</dbReference>